<protein>
    <submittedName>
        <fullName evidence="2">Aminoglycoside 6'-N-acetyltransferase</fullName>
    </submittedName>
</protein>
<reference evidence="2" key="1">
    <citation type="journal article" date="2004" name="Environ. Microbiol.">
        <title>Uncultured soil bacteria are a reservoir of new antibiotic resistance genes.</title>
        <authorList>
            <person name="Riesenfeld C.S."/>
            <person name="Goodman R.M."/>
            <person name="Handelsman J."/>
        </authorList>
    </citation>
    <scope>NUCLEOTIDE SEQUENCE</scope>
</reference>
<keyword evidence="2" id="KW-0808">Transferase</keyword>
<evidence type="ECO:0000259" key="1">
    <source>
        <dbReference type="PROSITE" id="PS51186"/>
    </source>
</evidence>
<dbReference type="InterPro" id="IPR016181">
    <property type="entry name" value="Acyl_CoA_acyltransferase"/>
</dbReference>
<dbReference type="Gene3D" id="3.40.630.30">
    <property type="match status" value="1"/>
</dbReference>
<feature type="domain" description="N-acetyltransferase" evidence="1">
    <location>
        <begin position="8"/>
        <end position="187"/>
    </location>
</feature>
<dbReference type="PROSITE" id="PS51186">
    <property type="entry name" value="GNAT"/>
    <property type="match status" value="1"/>
</dbReference>
<proteinExistence type="predicted"/>
<dbReference type="CDD" id="cd04301">
    <property type="entry name" value="NAT_SF"/>
    <property type="match status" value="1"/>
</dbReference>
<evidence type="ECO:0000313" key="2">
    <source>
        <dbReference type="EMBL" id="AAS90627.1"/>
    </source>
</evidence>
<dbReference type="InterPro" id="IPR000182">
    <property type="entry name" value="GNAT_dom"/>
</dbReference>
<dbReference type="EMBL" id="AY566829">
    <property type="protein sequence ID" value="AAS90627.1"/>
    <property type="molecule type" value="Genomic_DNA"/>
</dbReference>
<organism evidence="2">
    <name type="scientific">uncultured soil bacterium</name>
    <dbReference type="NCBI Taxonomy" id="164851"/>
    <lineage>
        <taxon>Bacteria</taxon>
        <taxon>environmental samples</taxon>
    </lineage>
</organism>
<dbReference type="Pfam" id="PF00583">
    <property type="entry name" value="Acetyltransf_1"/>
    <property type="match status" value="1"/>
</dbReference>
<dbReference type="AlphaFoldDB" id="Q6Q217"/>
<dbReference type="GO" id="GO:0016747">
    <property type="term" value="F:acyltransferase activity, transferring groups other than amino-acyl groups"/>
    <property type="evidence" value="ECO:0007669"/>
    <property type="project" value="InterPro"/>
</dbReference>
<accession>Q6Q217</accession>
<sequence length="194" mass="21610">MIPQFTISNLPSDDTDAVEQCAALLVEGFKQHWPAAWPDLDSARKEVHEMLAENRICRVAVDREANVIGWIGGIPEYDGNVWELHPLVVKPEQQQQGIGRTLVIDFEAQVQARGGLTIRLGSDDEDGMTSLSNVNLFEDTWEQIAGIENLKGHPYEFYQKCGYVIVGVVPDANGPGKPDILMAKSVRRPGETRW</sequence>
<name>Q6Q217_9BACT</name>
<dbReference type="SUPFAM" id="SSF55729">
    <property type="entry name" value="Acyl-CoA N-acyltransferases (Nat)"/>
    <property type="match status" value="1"/>
</dbReference>